<comment type="caution">
    <text evidence="1">The sequence shown here is derived from an EMBL/GenBank/DDBJ whole genome shotgun (WGS) entry which is preliminary data.</text>
</comment>
<evidence type="ECO:0000313" key="2">
    <source>
        <dbReference type="Proteomes" id="UP000178501"/>
    </source>
</evidence>
<dbReference type="AlphaFoldDB" id="A0A1G1YFZ3"/>
<accession>A0A1G1YFZ3</accession>
<organism evidence="1 2">
    <name type="scientific">Candidatus Buchananbacteria bacterium RIFCSPHIGHO2_02_FULL_45_11b</name>
    <dbReference type="NCBI Taxonomy" id="1797541"/>
    <lineage>
        <taxon>Bacteria</taxon>
        <taxon>Candidatus Buchananiibacteriota</taxon>
    </lineage>
</organism>
<evidence type="ECO:0000313" key="1">
    <source>
        <dbReference type="EMBL" id="OGY50746.1"/>
    </source>
</evidence>
<proteinExistence type="predicted"/>
<name>A0A1G1YFZ3_9BACT</name>
<sequence length="61" mass="6761">MLAGQATVKVYVELAKLHLLDRKKPIPVTFAITKIGQVELTVDVGCCRFIQVEDGTVMEMI</sequence>
<protein>
    <submittedName>
        <fullName evidence="1">Uncharacterized protein</fullName>
    </submittedName>
</protein>
<dbReference type="Proteomes" id="UP000178501">
    <property type="component" value="Unassembled WGS sequence"/>
</dbReference>
<gene>
    <name evidence="1" type="ORF">A3J65_02625</name>
</gene>
<dbReference type="EMBL" id="MHIK01000055">
    <property type="protein sequence ID" value="OGY50746.1"/>
    <property type="molecule type" value="Genomic_DNA"/>
</dbReference>
<reference evidence="1 2" key="1">
    <citation type="journal article" date="2016" name="Nat. Commun.">
        <title>Thousands of microbial genomes shed light on interconnected biogeochemical processes in an aquifer system.</title>
        <authorList>
            <person name="Anantharaman K."/>
            <person name="Brown C.T."/>
            <person name="Hug L.A."/>
            <person name="Sharon I."/>
            <person name="Castelle C.J."/>
            <person name="Probst A.J."/>
            <person name="Thomas B.C."/>
            <person name="Singh A."/>
            <person name="Wilkins M.J."/>
            <person name="Karaoz U."/>
            <person name="Brodie E.L."/>
            <person name="Williams K.H."/>
            <person name="Hubbard S.S."/>
            <person name="Banfield J.F."/>
        </authorList>
    </citation>
    <scope>NUCLEOTIDE SEQUENCE [LARGE SCALE GENOMIC DNA]</scope>
</reference>